<dbReference type="AlphaFoldDB" id="T1L5W2"/>
<evidence type="ECO:0000256" key="2">
    <source>
        <dbReference type="ARBA" id="ARBA00022670"/>
    </source>
</evidence>
<feature type="chain" id="PRO_5018792332" description="Peptidase C1A papain C-terminal domain-containing protein" evidence="8">
    <location>
        <begin position="20"/>
        <end position="342"/>
    </location>
</feature>
<keyword evidence="3 8" id="KW-0732">Signal</keyword>
<keyword evidence="2" id="KW-0645">Protease</keyword>
<dbReference type="GO" id="GO:0004197">
    <property type="term" value="F:cysteine-type endopeptidase activity"/>
    <property type="evidence" value="ECO:0007669"/>
    <property type="project" value="InterPro"/>
</dbReference>
<dbReference type="HOGENOM" id="CLU_012184_3_3_1"/>
<dbReference type="SUPFAM" id="SSF54001">
    <property type="entry name" value="Cysteine proteinases"/>
    <property type="match status" value="1"/>
</dbReference>
<dbReference type="InterPro" id="IPR012599">
    <property type="entry name" value="Propeptide_C1A"/>
</dbReference>
<organism evidence="10 11">
    <name type="scientific">Tetranychus urticae</name>
    <name type="common">Two-spotted spider mite</name>
    <dbReference type="NCBI Taxonomy" id="32264"/>
    <lineage>
        <taxon>Eukaryota</taxon>
        <taxon>Metazoa</taxon>
        <taxon>Ecdysozoa</taxon>
        <taxon>Arthropoda</taxon>
        <taxon>Chelicerata</taxon>
        <taxon>Arachnida</taxon>
        <taxon>Acari</taxon>
        <taxon>Acariformes</taxon>
        <taxon>Trombidiformes</taxon>
        <taxon>Prostigmata</taxon>
        <taxon>Eleutherengona</taxon>
        <taxon>Raphignathae</taxon>
        <taxon>Tetranychoidea</taxon>
        <taxon>Tetranychidae</taxon>
        <taxon>Tetranychus</taxon>
    </lineage>
</organism>
<keyword evidence="5" id="KW-0788">Thiol protease</keyword>
<dbReference type="EMBL" id="CAEY01001479">
    <property type="status" value="NOT_ANNOTATED_CDS"/>
    <property type="molecule type" value="Genomic_DNA"/>
</dbReference>
<evidence type="ECO:0000256" key="5">
    <source>
        <dbReference type="ARBA" id="ARBA00022807"/>
    </source>
</evidence>
<dbReference type="PANTHER" id="PTHR12411">
    <property type="entry name" value="CYSTEINE PROTEASE FAMILY C1-RELATED"/>
    <property type="match status" value="1"/>
</dbReference>
<name>T1L5W2_TETUR</name>
<sequence>MIKVLFLILLSSNLAELKAVERVFLDPGIDPLSDEMVNAINSLNTTWKAKRNFVGVSFDYVKGLLGVAPDDISLPEADIQIAEDIPESFDARKAWANCTSISNIRDQGVCGSCWAFGAVEAMSDRICIASGGNLQVELSAEDLLSCCSYCGRECSSGRVARAWDYWEFNGIVTGGAFAGAGCKPYKYAPCEHNTAGLTLSNCSSVIPEKPVCEGKCQPDYNKSYEDDKYYGKNIRNIGGARRVEKIQTEIMSNGPVEATFIVYSDFPSYSSGVYQHHSRVSILEHAIRILGWGVENGVDYWLVANSWNTYWGDQGYFKIRRGINECNIEDKVYAGTPDFSRP</sequence>
<dbReference type="InterPro" id="IPR000169">
    <property type="entry name" value="Pept_cys_AS"/>
</dbReference>
<evidence type="ECO:0000256" key="7">
    <source>
        <dbReference type="ARBA" id="ARBA00023157"/>
    </source>
</evidence>
<evidence type="ECO:0000256" key="3">
    <source>
        <dbReference type="ARBA" id="ARBA00022729"/>
    </source>
</evidence>
<comment type="similarity">
    <text evidence="1">Belongs to the peptidase C1 family.</text>
</comment>
<evidence type="ECO:0000256" key="1">
    <source>
        <dbReference type="ARBA" id="ARBA00008455"/>
    </source>
</evidence>
<evidence type="ECO:0000256" key="8">
    <source>
        <dbReference type="SAM" id="SignalP"/>
    </source>
</evidence>
<dbReference type="InterPro" id="IPR025661">
    <property type="entry name" value="Pept_asp_AS"/>
</dbReference>
<dbReference type="InterPro" id="IPR013128">
    <property type="entry name" value="Peptidase_C1A"/>
</dbReference>
<protein>
    <recommendedName>
        <fullName evidence="9">Peptidase C1A papain C-terminal domain-containing protein</fullName>
    </recommendedName>
</protein>
<dbReference type="OrthoDB" id="640249at2759"/>
<dbReference type="Pfam" id="PF00112">
    <property type="entry name" value="Peptidase_C1"/>
    <property type="match status" value="1"/>
</dbReference>
<dbReference type="Gene3D" id="3.90.70.10">
    <property type="entry name" value="Cysteine proteinases"/>
    <property type="match status" value="1"/>
</dbReference>
<evidence type="ECO:0000313" key="10">
    <source>
        <dbReference type="EnsemblMetazoa" id="tetur55g00100.1"/>
    </source>
</evidence>
<dbReference type="FunFam" id="3.90.70.10:FF:000031">
    <property type="entry name" value="Cathepsin B"/>
    <property type="match status" value="1"/>
</dbReference>
<dbReference type="PRINTS" id="PR00705">
    <property type="entry name" value="PAPAIN"/>
</dbReference>
<dbReference type="PROSITE" id="PS00139">
    <property type="entry name" value="THIOL_PROTEASE_CYS"/>
    <property type="match status" value="1"/>
</dbReference>
<evidence type="ECO:0000313" key="11">
    <source>
        <dbReference type="Proteomes" id="UP000015104"/>
    </source>
</evidence>
<gene>
    <name evidence="10" type="primary">107370473</name>
</gene>
<keyword evidence="6" id="KW-0865">Zymogen</keyword>
<reference evidence="11" key="1">
    <citation type="submission" date="2011-08" db="EMBL/GenBank/DDBJ databases">
        <authorList>
            <person name="Rombauts S."/>
        </authorList>
    </citation>
    <scope>NUCLEOTIDE SEQUENCE</scope>
    <source>
        <strain evidence="11">London</strain>
    </source>
</reference>
<feature type="signal peptide" evidence="8">
    <location>
        <begin position="1"/>
        <end position="19"/>
    </location>
</feature>
<evidence type="ECO:0000259" key="9">
    <source>
        <dbReference type="SMART" id="SM00645"/>
    </source>
</evidence>
<keyword evidence="11" id="KW-1185">Reference proteome</keyword>
<dbReference type="PROSITE" id="PS00640">
    <property type="entry name" value="THIOL_PROTEASE_ASN"/>
    <property type="match status" value="1"/>
</dbReference>
<reference evidence="10" key="2">
    <citation type="submission" date="2015-06" db="UniProtKB">
        <authorList>
            <consortium name="EnsemblMetazoa"/>
        </authorList>
    </citation>
    <scope>IDENTIFICATION</scope>
</reference>
<dbReference type="SMART" id="SM00645">
    <property type="entry name" value="Pept_C1"/>
    <property type="match status" value="1"/>
</dbReference>
<feature type="domain" description="Peptidase C1A papain C-terminal" evidence="9">
    <location>
        <begin position="85"/>
        <end position="336"/>
    </location>
</feature>
<dbReference type="InterPro" id="IPR000668">
    <property type="entry name" value="Peptidase_C1A_C"/>
</dbReference>
<dbReference type="Pfam" id="PF08127">
    <property type="entry name" value="Propeptide_C1"/>
    <property type="match status" value="1"/>
</dbReference>
<dbReference type="GO" id="GO:0006508">
    <property type="term" value="P:proteolysis"/>
    <property type="evidence" value="ECO:0007669"/>
    <property type="project" value="UniProtKB-KW"/>
</dbReference>
<keyword evidence="4" id="KW-0378">Hydrolase</keyword>
<keyword evidence="7" id="KW-1015">Disulfide bond</keyword>
<dbReference type="CDD" id="cd02620">
    <property type="entry name" value="Peptidase_C1A_CathepsinB"/>
    <property type="match status" value="1"/>
</dbReference>
<dbReference type="KEGG" id="tut:107370473"/>
<accession>T1L5W2</accession>
<dbReference type="OMA" id="YPINAWK"/>
<evidence type="ECO:0000256" key="4">
    <source>
        <dbReference type="ARBA" id="ARBA00022801"/>
    </source>
</evidence>
<proteinExistence type="inferred from homology"/>
<dbReference type="Proteomes" id="UP000015104">
    <property type="component" value="Unassembled WGS sequence"/>
</dbReference>
<dbReference type="eggNOG" id="KOG1543">
    <property type="taxonomic scope" value="Eukaryota"/>
</dbReference>
<dbReference type="EnsemblMetazoa" id="tetur55g00100.1">
    <property type="protein sequence ID" value="tetur55g00100.1"/>
    <property type="gene ID" value="tetur55g00100"/>
</dbReference>
<evidence type="ECO:0000256" key="6">
    <source>
        <dbReference type="ARBA" id="ARBA00023145"/>
    </source>
</evidence>
<dbReference type="InterPro" id="IPR038765">
    <property type="entry name" value="Papain-like_cys_pep_sf"/>
</dbReference>